<dbReference type="PROSITE" id="PS51063">
    <property type="entry name" value="HTH_CRP_2"/>
    <property type="match status" value="1"/>
</dbReference>
<dbReference type="GO" id="GO:0005829">
    <property type="term" value="C:cytosol"/>
    <property type="evidence" value="ECO:0007669"/>
    <property type="project" value="TreeGrafter"/>
</dbReference>
<feature type="domain" description="HTH crp-type" evidence="5">
    <location>
        <begin position="160"/>
        <end position="232"/>
    </location>
</feature>
<feature type="domain" description="Cyclic nucleotide-binding" evidence="4">
    <location>
        <begin position="26"/>
        <end position="146"/>
    </location>
</feature>
<keyword evidence="1" id="KW-0805">Transcription regulation</keyword>
<dbReference type="AlphaFoldDB" id="A0A418W8W3"/>
<keyword evidence="7" id="KW-1185">Reference proteome</keyword>
<dbReference type="SMART" id="SM00100">
    <property type="entry name" value="cNMP"/>
    <property type="match status" value="1"/>
</dbReference>
<dbReference type="InterPro" id="IPR014710">
    <property type="entry name" value="RmlC-like_jellyroll"/>
</dbReference>
<evidence type="ECO:0000259" key="4">
    <source>
        <dbReference type="PROSITE" id="PS50042"/>
    </source>
</evidence>
<keyword evidence="2" id="KW-0238">DNA-binding</keyword>
<dbReference type="InterPro" id="IPR018490">
    <property type="entry name" value="cNMP-bd_dom_sf"/>
</dbReference>
<dbReference type="CDD" id="cd00038">
    <property type="entry name" value="CAP_ED"/>
    <property type="match status" value="1"/>
</dbReference>
<protein>
    <submittedName>
        <fullName evidence="6">Crp/Fnr family transcriptional regulator</fullName>
    </submittedName>
</protein>
<dbReference type="GO" id="GO:0003700">
    <property type="term" value="F:DNA-binding transcription factor activity"/>
    <property type="evidence" value="ECO:0007669"/>
    <property type="project" value="TreeGrafter"/>
</dbReference>
<comment type="caution">
    <text evidence="6">The sequence shown here is derived from an EMBL/GenBank/DDBJ whole genome shotgun (WGS) entry which is preliminary data.</text>
</comment>
<evidence type="ECO:0000256" key="3">
    <source>
        <dbReference type="ARBA" id="ARBA00023163"/>
    </source>
</evidence>
<dbReference type="InterPro" id="IPR050397">
    <property type="entry name" value="Env_Response_Regulators"/>
</dbReference>
<accession>A0A418W8W3</accession>
<dbReference type="RefSeq" id="WP_119777108.1">
    <property type="nucleotide sequence ID" value="NZ_QYUK01000011.1"/>
</dbReference>
<evidence type="ECO:0000313" key="6">
    <source>
        <dbReference type="EMBL" id="RJF86471.1"/>
    </source>
</evidence>
<dbReference type="PANTHER" id="PTHR24567:SF74">
    <property type="entry name" value="HTH-TYPE TRANSCRIPTIONAL REGULATOR ARCR"/>
    <property type="match status" value="1"/>
</dbReference>
<dbReference type="EMBL" id="QYUK01000011">
    <property type="protein sequence ID" value="RJF86471.1"/>
    <property type="molecule type" value="Genomic_DNA"/>
</dbReference>
<evidence type="ECO:0000313" key="7">
    <source>
        <dbReference type="Proteomes" id="UP000284605"/>
    </source>
</evidence>
<dbReference type="InterPro" id="IPR036390">
    <property type="entry name" value="WH_DNA-bd_sf"/>
</dbReference>
<gene>
    <name evidence="6" type="ORF">D3874_05050</name>
</gene>
<dbReference type="InterPro" id="IPR000595">
    <property type="entry name" value="cNMP-bd_dom"/>
</dbReference>
<dbReference type="Proteomes" id="UP000284605">
    <property type="component" value="Unassembled WGS sequence"/>
</dbReference>
<evidence type="ECO:0000256" key="2">
    <source>
        <dbReference type="ARBA" id="ARBA00023125"/>
    </source>
</evidence>
<proteinExistence type="predicted"/>
<dbReference type="SUPFAM" id="SSF51206">
    <property type="entry name" value="cAMP-binding domain-like"/>
    <property type="match status" value="1"/>
</dbReference>
<evidence type="ECO:0000259" key="5">
    <source>
        <dbReference type="PROSITE" id="PS51063"/>
    </source>
</evidence>
<dbReference type="GO" id="GO:0003677">
    <property type="term" value="F:DNA binding"/>
    <property type="evidence" value="ECO:0007669"/>
    <property type="project" value="UniProtKB-KW"/>
</dbReference>
<dbReference type="PROSITE" id="PS50042">
    <property type="entry name" value="CNMP_BINDING_3"/>
    <property type="match status" value="1"/>
</dbReference>
<dbReference type="SUPFAM" id="SSF46785">
    <property type="entry name" value="Winged helix' DNA-binding domain"/>
    <property type="match status" value="1"/>
</dbReference>
<dbReference type="Pfam" id="PF00027">
    <property type="entry name" value="cNMP_binding"/>
    <property type="match status" value="1"/>
</dbReference>
<dbReference type="PANTHER" id="PTHR24567">
    <property type="entry name" value="CRP FAMILY TRANSCRIPTIONAL REGULATORY PROTEIN"/>
    <property type="match status" value="1"/>
</dbReference>
<reference evidence="6 7" key="1">
    <citation type="submission" date="2018-09" db="EMBL/GenBank/DDBJ databases">
        <authorList>
            <person name="Zhu H."/>
        </authorList>
    </citation>
    <scope>NUCLEOTIDE SEQUENCE [LARGE SCALE GENOMIC DNA]</scope>
    <source>
        <strain evidence="6 7">K1W22B-8</strain>
    </source>
</reference>
<dbReference type="SMART" id="SM00419">
    <property type="entry name" value="HTH_CRP"/>
    <property type="match status" value="1"/>
</dbReference>
<name>A0A418W8W3_9PROT</name>
<evidence type="ECO:0000256" key="1">
    <source>
        <dbReference type="ARBA" id="ARBA00023015"/>
    </source>
</evidence>
<dbReference type="InterPro" id="IPR012318">
    <property type="entry name" value="HTH_CRP"/>
</dbReference>
<dbReference type="OrthoDB" id="3182344at2"/>
<keyword evidence="3" id="KW-0804">Transcription</keyword>
<sequence>MHAGRVLETTTHLSDGDSKKIMKIKLFDAIDVEANRIVGNTTVWTKYDPGNYIVMQGDSSTHVYFIAEGRVRANFLSSDGKEVSFSDFGPGDIIGEFAAIDHAPRASNVVALTHVEAGRMDAANFQKLIRDHPGIAWRLMELLVAKARALSERVAEFSVLAARHRLQHEIIRMAGKGKPQSGRIVISDFPTHQELANRISSHREAVTRELGLLAADNIIVIKRGAIEILDIERLQQIARHFDTGRGGDQQ</sequence>
<dbReference type="Pfam" id="PF13545">
    <property type="entry name" value="HTH_Crp_2"/>
    <property type="match status" value="1"/>
</dbReference>
<organism evidence="6 7">
    <name type="scientific">Oleomonas cavernae</name>
    <dbReference type="NCBI Taxonomy" id="2320859"/>
    <lineage>
        <taxon>Bacteria</taxon>
        <taxon>Pseudomonadati</taxon>
        <taxon>Pseudomonadota</taxon>
        <taxon>Alphaproteobacteria</taxon>
        <taxon>Acetobacterales</taxon>
        <taxon>Acetobacteraceae</taxon>
        <taxon>Oleomonas</taxon>
    </lineage>
</organism>
<dbReference type="Gene3D" id="2.60.120.10">
    <property type="entry name" value="Jelly Rolls"/>
    <property type="match status" value="1"/>
</dbReference>